<evidence type="ECO:0000256" key="6">
    <source>
        <dbReference type="SAM" id="Phobius"/>
    </source>
</evidence>
<protein>
    <recommendedName>
        <fullName evidence="7">Major facilitator superfamily (MFS) profile domain-containing protein</fullName>
    </recommendedName>
</protein>
<gene>
    <name evidence="8" type="ORF">EST38_g762</name>
</gene>
<dbReference type="STRING" id="2316362.A0A4Q2DXS7"/>
<evidence type="ECO:0000256" key="1">
    <source>
        <dbReference type="ARBA" id="ARBA00004141"/>
    </source>
</evidence>
<dbReference type="OrthoDB" id="3936150at2759"/>
<dbReference type="PANTHER" id="PTHR23511:SF12">
    <property type="entry name" value="TRANSPORTER, PUTATIVE (AFU_ORTHOLOGUE AFUA_7G01740)-RELATED"/>
    <property type="match status" value="1"/>
</dbReference>
<dbReference type="InterPro" id="IPR011701">
    <property type="entry name" value="MFS"/>
</dbReference>
<feature type="transmembrane region" description="Helical" evidence="6">
    <location>
        <begin position="6"/>
        <end position="28"/>
    </location>
</feature>
<evidence type="ECO:0000313" key="8">
    <source>
        <dbReference type="EMBL" id="RXW25083.1"/>
    </source>
</evidence>
<keyword evidence="4 6" id="KW-1133">Transmembrane helix</keyword>
<evidence type="ECO:0000256" key="4">
    <source>
        <dbReference type="ARBA" id="ARBA00022989"/>
    </source>
</evidence>
<evidence type="ECO:0000256" key="3">
    <source>
        <dbReference type="ARBA" id="ARBA00022692"/>
    </source>
</evidence>
<keyword evidence="3 6" id="KW-0812">Transmembrane</keyword>
<feature type="transmembrane region" description="Helical" evidence="6">
    <location>
        <begin position="279"/>
        <end position="300"/>
    </location>
</feature>
<feature type="domain" description="Major facilitator superfamily (MFS) profile" evidence="7">
    <location>
        <begin position="1"/>
        <end position="303"/>
    </location>
</feature>
<dbReference type="InterPro" id="IPR036259">
    <property type="entry name" value="MFS_trans_sf"/>
</dbReference>
<sequence>MGWRYFLFTMGGFMFVFWVLRFFVFKLYESPKYLMGKGEDEKAVEVVRKLAEHNGRTTSLTVEDLQAVDLAYAQKESDGNETKNEGHVNAAIRRQMTKFDSNHLKALFASKKLAYSSSLLIAVWVTHLALIGLAFPLYNSFVIYYLATRGAYFGDGSVYITYRNQVILSVAKLPGAFLSTYMVELPILGRRGTLAIATASTGVFILLSTTARSSNALLGWNCAYSLTSNVMFGVLAAITPELFPTKDRGTGNAITAMANRIFGVIAPIIALYADLTTSVPIFIAGAIFLIAGVLALLLPFESRGKASL</sequence>
<keyword evidence="2" id="KW-0813">Transport</keyword>
<keyword evidence="5 6" id="KW-0472">Membrane</keyword>
<accession>A0A4Q2DXS7</accession>
<evidence type="ECO:0000256" key="5">
    <source>
        <dbReference type="ARBA" id="ARBA00023136"/>
    </source>
</evidence>
<dbReference type="SUPFAM" id="SSF103473">
    <property type="entry name" value="MFS general substrate transporter"/>
    <property type="match status" value="1"/>
</dbReference>
<dbReference type="InterPro" id="IPR020846">
    <property type="entry name" value="MFS_dom"/>
</dbReference>
<organism evidence="8 9">
    <name type="scientific">Candolleomyces aberdarensis</name>
    <dbReference type="NCBI Taxonomy" id="2316362"/>
    <lineage>
        <taxon>Eukaryota</taxon>
        <taxon>Fungi</taxon>
        <taxon>Dikarya</taxon>
        <taxon>Basidiomycota</taxon>
        <taxon>Agaricomycotina</taxon>
        <taxon>Agaricomycetes</taxon>
        <taxon>Agaricomycetidae</taxon>
        <taxon>Agaricales</taxon>
        <taxon>Agaricineae</taxon>
        <taxon>Psathyrellaceae</taxon>
        <taxon>Candolleomyces</taxon>
    </lineage>
</organism>
<evidence type="ECO:0000256" key="2">
    <source>
        <dbReference type="ARBA" id="ARBA00022448"/>
    </source>
</evidence>
<dbReference type="AlphaFoldDB" id="A0A4Q2DXS7"/>
<evidence type="ECO:0000259" key="7">
    <source>
        <dbReference type="PROSITE" id="PS50850"/>
    </source>
</evidence>
<proteinExistence type="predicted"/>
<name>A0A4Q2DXS7_9AGAR</name>
<feature type="transmembrane region" description="Helical" evidence="6">
    <location>
        <begin position="192"/>
        <end position="211"/>
    </location>
</feature>
<dbReference type="PANTHER" id="PTHR23511">
    <property type="entry name" value="SYNAPTIC VESICLE GLYCOPROTEIN 2"/>
    <property type="match status" value="1"/>
</dbReference>
<feature type="transmembrane region" description="Helical" evidence="6">
    <location>
        <begin position="119"/>
        <end position="146"/>
    </location>
</feature>
<keyword evidence="9" id="KW-1185">Reference proteome</keyword>
<dbReference type="EMBL" id="SDEE01000009">
    <property type="protein sequence ID" value="RXW25083.1"/>
    <property type="molecule type" value="Genomic_DNA"/>
</dbReference>
<feature type="transmembrane region" description="Helical" evidence="6">
    <location>
        <begin position="217"/>
        <end position="238"/>
    </location>
</feature>
<dbReference type="Pfam" id="PF07690">
    <property type="entry name" value="MFS_1"/>
    <property type="match status" value="1"/>
</dbReference>
<comment type="caution">
    <text evidence="8">The sequence shown here is derived from an EMBL/GenBank/DDBJ whole genome shotgun (WGS) entry which is preliminary data.</text>
</comment>
<feature type="transmembrane region" description="Helical" evidence="6">
    <location>
        <begin position="250"/>
        <end position="273"/>
    </location>
</feature>
<dbReference type="Gene3D" id="1.20.1250.20">
    <property type="entry name" value="MFS general substrate transporter like domains"/>
    <property type="match status" value="1"/>
</dbReference>
<dbReference type="GO" id="GO:0022857">
    <property type="term" value="F:transmembrane transporter activity"/>
    <property type="evidence" value="ECO:0007669"/>
    <property type="project" value="InterPro"/>
</dbReference>
<dbReference type="Proteomes" id="UP000290288">
    <property type="component" value="Unassembled WGS sequence"/>
</dbReference>
<dbReference type="PROSITE" id="PS50850">
    <property type="entry name" value="MFS"/>
    <property type="match status" value="1"/>
</dbReference>
<comment type="subcellular location">
    <subcellularLocation>
        <location evidence="1">Membrane</location>
        <topology evidence="1">Multi-pass membrane protein</topology>
    </subcellularLocation>
</comment>
<dbReference type="GO" id="GO:0016020">
    <property type="term" value="C:membrane"/>
    <property type="evidence" value="ECO:0007669"/>
    <property type="project" value="UniProtKB-SubCell"/>
</dbReference>
<reference evidence="8 9" key="1">
    <citation type="submission" date="2019-01" db="EMBL/GenBank/DDBJ databases">
        <title>Draft genome sequence of Psathyrella aberdarensis IHI B618.</title>
        <authorList>
            <person name="Buettner E."/>
            <person name="Kellner H."/>
        </authorList>
    </citation>
    <scope>NUCLEOTIDE SEQUENCE [LARGE SCALE GENOMIC DNA]</scope>
    <source>
        <strain evidence="8 9">IHI B618</strain>
    </source>
</reference>
<evidence type="ECO:0000313" key="9">
    <source>
        <dbReference type="Proteomes" id="UP000290288"/>
    </source>
</evidence>